<evidence type="ECO:0000256" key="1">
    <source>
        <dbReference type="SAM" id="MobiDB-lite"/>
    </source>
</evidence>
<dbReference type="InParanoid" id="G0R653"/>
<feature type="domain" description="TLDc" evidence="2">
    <location>
        <begin position="92"/>
        <end position="299"/>
    </location>
</feature>
<dbReference type="InterPro" id="IPR006571">
    <property type="entry name" value="TLDc_dom"/>
</dbReference>
<evidence type="ECO:0000313" key="3">
    <source>
        <dbReference type="EMBL" id="EGR27052.1"/>
    </source>
</evidence>
<dbReference type="PANTHER" id="PTHR23354:SF122">
    <property type="entry name" value="GTPASE-ACTIVATING PROTEIN SKYWALKER"/>
    <property type="match status" value="1"/>
</dbReference>
<protein>
    <recommendedName>
        <fullName evidence="2">TLDc domain-containing protein</fullName>
    </recommendedName>
</protein>
<sequence>MGQCLSNHNKYKKKKQNSTTQTQQSQIPSKQQSIYSIDGQRLFENLQSLDKPGPQTIDLNLLINYYIPYFETHINFQMENWKNIVLTETQAINQIEKANINQINDCSNQNIIDEVPLFSNEENTQQDLDYVLQLNSLNDLQIHIQNFDASIDQIFFGWISKGFKNILPYIAYIQIMFLYIKEGLKIFHYIGYSILNQQQYGYIHKLKKVYYGSNESFVFQIHPKQNVYYSTNVNNNHIYIEDQYFTIGSDNNAIRIESDLNGKTFKCDTYGNPPLNNADENKFEQQRFNTLDLEVYALCFYS</sequence>
<dbReference type="OrthoDB" id="10065050at2759"/>
<dbReference type="EMBL" id="GL984389">
    <property type="protein sequence ID" value="EGR27052.1"/>
    <property type="molecule type" value="Genomic_DNA"/>
</dbReference>
<gene>
    <name evidence="3" type="ORF">IMG5_202330</name>
</gene>
<dbReference type="RefSeq" id="XP_004023936.1">
    <property type="nucleotide sequence ID" value="XM_004023887.1"/>
</dbReference>
<accession>G0R653</accession>
<dbReference type="AlphaFoldDB" id="G0R653"/>
<name>G0R653_ICHMU</name>
<keyword evidence="4" id="KW-1185">Reference proteome</keyword>
<proteinExistence type="predicted"/>
<evidence type="ECO:0000259" key="2">
    <source>
        <dbReference type="SMART" id="SM00584"/>
    </source>
</evidence>
<dbReference type="SMART" id="SM00584">
    <property type="entry name" value="TLDc"/>
    <property type="match status" value="1"/>
</dbReference>
<dbReference type="GeneID" id="14903122"/>
<feature type="compositionally biased region" description="Low complexity" evidence="1">
    <location>
        <begin position="17"/>
        <end position="31"/>
    </location>
</feature>
<organism evidence="3 4">
    <name type="scientific">Ichthyophthirius multifiliis</name>
    <name type="common">White spot disease agent</name>
    <name type="synonym">Ich</name>
    <dbReference type="NCBI Taxonomy" id="5932"/>
    <lineage>
        <taxon>Eukaryota</taxon>
        <taxon>Sar</taxon>
        <taxon>Alveolata</taxon>
        <taxon>Ciliophora</taxon>
        <taxon>Intramacronucleata</taxon>
        <taxon>Oligohymenophorea</taxon>
        <taxon>Hymenostomatida</taxon>
        <taxon>Ophryoglenina</taxon>
        <taxon>Ichthyophthirius</taxon>
    </lineage>
</organism>
<reference evidence="3 4" key="1">
    <citation type="submission" date="2011-07" db="EMBL/GenBank/DDBJ databases">
        <authorList>
            <person name="Coyne R."/>
            <person name="Brami D."/>
            <person name="Johnson J."/>
            <person name="Hostetler J."/>
            <person name="Hannick L."/>
            <person name="Clark T."/>
            <person name="Cassidy-Hanley D."/>
            <person name="Inman J."/>
        </authorList>
    </citation>
    <scope>NUCLEOTIDE SEQUENCE [LARGE SCALE GENOMIC DNA]</scope>
    <source>
        <strain evidence="3 4">G5</strain>
    </source>
</reference>
<dbReference type="PANTHER" id="PTHR23354">
    <property type="entry name" value="NUCLEOLAR PROTEIN 7/ESTROGEN RECEPTOR COACTIVATOR-RELATED"/>
    <property type="match status" value="1"/>
</dbReference>
<dbReference type="Pfam" id="PF07534">
    <property type="entry name" value="TLD"/>
    <property type="match status" value="1"/>
</dbReference>
<dbReference type="Proteomes" id="UP000008983">
    <property type="component" value="Unassembled WGS sequence"/>
</dbReference>
<evidence type="ECO:0000313" key="4">
    <source>
        <dbReference type="Proteomes" id="UP000008983"/>
    </source>
</evidence>
<feature type="region of interest" description="Disordered" evidence="1">
    <location>
        <begin position="1"/>
        <end position="31"/>
    </location>
</feature>